<reference evidence="3 4" key="1">
    <citation type="submission" date="2020-08" db="EMBL/GenBank/DDBJ databases">
        <title>Novel species isolated from subtropical streams in China.</title>
        <authorList>
            <person name="Lu H."/>
        </authorList>
    </citation>
    <scope>NUCLEOTIDE SEQUENCE [LARGE SCALE GENOMIC DNA]</scope>
    <source>
        <strain evidence="3 4">CY18W</strain>
    </source>
</reference>
<feature type="domain" description="Beta-lactamase-related" evidence="2">
    <location>
        <begin position="44"/>
        <end position="368"/>
    </location>
</feature>
<dbReference type="PANTHER" id="PTHR43283">
    <property type="entry name" value="BETA-LACTAMASE-RELATED"/>
    <property type="match status" value="1"/>
</dbReference>
<protein>
    <submittedName>
        <fullName evidence="3">Beta-lactamase family protein</fullName>
    </submittedName>
</protein>
<dbReference type="InterPro" id="IPR012338">
    <property type="entry name" value="Beta-lactam/transpept-like"/>
</dbReference>
<feature type="chain" id="PRO_5047248624" evidence="1">
    <location>
        <begin position="26"/>
        <end position="403"/>
    </location>
</feature>
<dbReference type="InterPro" id="IPR050789">
    <property type="entry name" value="Diverse_Enzym_Activities"/>
</dbReference>
<dbReference type="RefSeq" id="WP_186948345.1">
    <property type="nucleotide sequence ID" value="NZ_JACOGF010000008.1"/>
</dbReference>
<feature type="signal peptide" evidence="1">
    <location>
        <begin position="1"/>
        <end position="25"/>
    </location>
</feature>
<comment type="caution">
    <text evidence="3">The sequence shown here is derived from an EMBL/GenBank/DDBJ whole genome shotgun (WGS) entry which is preliminary data.</text>
</comment>
<dbReference type="InterPro" id="IPR001466">
    <property type="entry name" value="Beta-lactam-related"/>
</dbReference>
<gene>
    <name evidence="3" type="ORF">H8L32_16430</name>
</gene>
<dbReference type="Pfam" id="PF00144">
    <property type="entry name" value="Beta-lactamase"/>
    <property type="match status" value="1"/>
</dbReference>
<keyword evidence="4" id="KW-1185">Reference proteome</keyword>
<dbReference type="Proteomes" id="UP000650424">
    <property type="component" value="Unassembled WGS sequence"/>
</dbReference>
<accession>A0ABR6ZTW8</accession>
<sequence>MTWYKPLSTVLVLLSLTCTSIPALAQPAMIKRLDGSSISSTEIESKVTRMMASSCVTGLGIAILNDNKIVYTKSFGLRDKDRQLPLTEDTVMYGASFTKAVFATLVAQLVTEGVLDLDLPIQKYLPKPLPDYDNYRDLADDPRYLTITLRMLLNHTAGFANFRWLNASKKLEIKFTPGSRYAYSGEGINLAQFVIETTTDKRIGDLIQQRIFNPLGMRNTSMQWQNHFCDNLAVGHDEKGKTLGHTKRKKVNAAGSMDTTLNDYAHFIQSVMQASIISKDAKAIMLAPQIAITTPTQFPTLSTASSDDNKHIQLSYGLGWGIFQTPHGKAYFKEGHDDGWENHSVVFDDQKTAVVIMSNSANGDHIFKDLLKLLIQDVYTPWKWEGYVPLECSNIIVGSALER</sequence>
<dbReference type="PANTHER" id="PTHR43283:SF18">
    <property type="match status" value="1"/>
</dbReference>
<evidence type="ECO:0000259" key="2">
    <source>
        <dbReference type="Pfam" id="PF00144"/>
    </source>
</evidence>
<evidence type="ECO:0000313" key="3">
    <source>
        <dbReference type="EMBL" id="MBC3919079.1"/>
    </source>
</evidence>
<dbReference type="SUPFAM" id="SSF56601">
    <property type="entry name" value="beta-lactamase/transpeptidase-like"/>
    <property type="match status" value="1"/>
</dbReference>
<evidence type="ECO:0000256" key="1">
    <source>
        <dbReference type="SAM" id="SignalP"/>
    </source>
</evidence>
<dbReference type="EMBL" id="JACOGF010000008">
    <property type="protein sequence ID" value="MBC3919079.1"/>
    <property type="molecule type" value="Genomic_DNA"/>
</dbReference>
<dbReference type="Gene3D" id="3.40.710.10">
    <property type="entry name" value="DD-peptidase/beta-lactamase superfamily"/>
    <property type="match status" value="1"/>
</dbReference>
<organism evidence="3 4">
    <name type="scientific">Undibacterium hunanense</name>
    <dbReference type="NCBI Taxonomy" id="2762292"/>
    <lineage>
        <taxon>Bacteria</taxon>
        <taxon>Pseudomonadati</taxon>
        <taxon>Pseudomonadota</taxon>
        <taxon>Betaproteobacteria</taxon>
        <taxon>Burkholderiales</taxon>
        <taxon>Oxalobacteraceae</taxon>
        <taxon>Undibacterium</taxon>
    </lineage>
</organism>
<keyword evidence="1" id="KW-0732">Signal</keyword>
<name>A0ABR6ZTW8_9BURK</name>
<evidence type="ECO:0000313" key="4">
    <source>
        <dbReference type="Proteomes" id="UP000650424"/>
    </source>
</evidence>
<proteinExistence type="predicted"/>